<evidence type="ECO:0000256" key="7">
    <source>
        <dbReference type="SAM" id="Phobius"/>
    </source>
</evidence>
<keyword evidence="6 7" id="KW-0472">Membrane</keyword>
<dbReference type="Pfam" id="PF04826">
    <property type="entry name" value="Arm_2"/>
    <property type="match status" value="1"/>
</dbReference>
<keyword evidence="2 7" id="KW-0812">Transmembrane</keyword>
<evidence type="ECO:0000256" key="2">
    <source>
        <dbReference type="ARBA" id="ARBA00022692"/>
    </source>
</evidence>
<proteinExistence type="predicted"/>
<comment type="caution">
    <text evidence="9">The sequence shown here is derived from an EMBL/GenBank/DDBJ whole genome shotgun (WGS) entry which is preliminary data.</text>
</comment>
<dbReference type="PANTHER" id="PTHR15712">
    <property type="entry name" value="ARMADILLO REPEAT CONTAINING PROTEIN"/>
    <property type="match status" value="1"/>
</dbReference>
<evidence type="ECO:0000313" key="9">
    <source>
        <dbReference type="EMBL" id="KAF6337792.1"/>
    </source>
</evidence>
<comment type="subcellular location">
    <subcellularLocation>
        <location evidence="1">Mitochondrion outer membrane</location>
        <topology evidence="1">Single-pass membrane protein</topology>
    </subcellularLocation>
</comment>
<name>A0A7J7WKA0_PIPKU</name>
<dbReference type="Gene3D" id="1.25.10.10">
    <property type="entry name" value="Leucine-rich Repeat Variant"/>
    <property type="match status" value="1"/>
</dbReference>
<dbReference type="InterPro" id="IPR011989">
    <property type="entry name" value="ARM-like"/>
</dbReference>
<dbReference type="PANTHER" id="PTHR15712:SF19">
    <property type="entry name" value="ARMADILLO REPEAT-CONTAINING PROTEIN 10"/>
    <property type="match status" value="1"/>
</dbReference>
<sequence>MGGARDAGWVAAGLLLGAGACYCLYRLTRAQRRGGPGLRLRPSRSAEDLTNGSYDDVLNAEQLQKLLYLLELTEDTSIIERALVTLGNNAAFSTNQVIIRELGGIPIVGSKIKDPNFSIKEKALNALSNLSVNVENQIKIKVDSSFLSLYDGHVAKEILLRALTLFQNINNCLKKEGHLTIQPTFTQGSLFSLLYGEECAQKMRALVNHPDADVKEKVTIIPKF</sequence>
<dbReference type="AlphaFoldDB" id="A0A7J7WKA0"/>
<protein>
    <submittedName>
        <fullName evidence="9">Armadillo repeat containing 10</fullName>
    </submittedName>
</protein>
<keyword evidence="5" id="KW-0496">Mitochondrion</keyword>
<evidence type="ECO:0000313" key="10">
    <source>
        <dbReference type="Proteomes" id="UP000558488"/>
    </source>
</evidence>
<organism evidence="9 10">
    <name type="scientific">Pipistrellus kuhlii</name>
    <name type="common">Kuhl's pipistrelle</name>
    <dbReference type="NCBI Taxonomy" id="59472"/>
    <lineage>
        <taxon>Eukaryota</taxon>
        <taxon>Metazoa</taxon>
        <taxon>Chordata</taxon>
        <taxon>Craniata</taxon>
        <taxon>Vertebrata</taxon>
        <taxon>Euteleostomi</taxon>
        <taxon>Mammalia</taxon>
        <taxon>Eutheria</taxon>
        <taxon>Laurasiatheria</taxon>
        <taxon>Chiroptera</taxon>
        <taxon>Yangochiroptera</taxon>
        <taxon>Vespertilionidae</taxon>
        <taxon>Pipistrellus</taxon>
    </lineage>
</organism>
<dbReference type="Proteomes" id="UP000558488">
    <property type="component" value="Unassembled WGS sequence"/>
</dbReference>
<evidence type="ECO:0000256" key="1">
    <source>
        <dbReference type="ARBA" id="ARBA00004572"/>
    </source>
</evidence>
<evidence type="ECO:0000256" key="4">
    <source>
        <dbReference type="ARBA" id="ARBA00022989"/>
    </source>
</evidence>
<dbReference type="InterPro" id="IPR051303">
    <property type="entry name" value="Armcx_regulator"/>
</dbReference>
<keyword evidence="10" id="KW-1185">Reference proteome</keyword>
<reference evidence="9 10" key="1">
    <citation type="journal article" date="2020" name="Nature">
        <title>Six reference-quality genomes reveal evolution of bat adaptations.</title>
        <authorList>
            <person name="Jebb D."/>
            <person name="Huang Z."/>
            <person name="Pippel M."/>
            <person name="Hughes G.M."/>
            <person name="Lavrichenko K."/>
            <person name="Devanna P."/>
            <person name="Winkler S."/>
            <person name="Jermiin L.S."/>
            <person name="Skirmuntt E.C."/>
            <person name="Katzourakis A."/>
            <person name="Burkitt-Gray L."/>
            <person name="Ray D.A."/>
            <person name="Sullivan K.A.M."/>
            <person name="Roscito J.G."/>
            <person name="Kirilenko B.M."/>
            <person name="Davalos L.M."/>
            <person name="Corthals A.P."/>
            <person name="Power M.L."/>
            <person name="Jones G."/>
            <person name="Ransome R.D."/>
            <person name="Dechmann D.K.N."/>
            <person name="Locatelli A.G."/>
            <person name="Puechmaille S.J."/>
            <person name="Fedrigo O."/>
            <person name="Jarvis E.D."/>
            <person name="Hiller M."/>
            <person name="Vernes S.C."/>
            <person name="Myers E.W."/>
            <person name="Teeling E.C."/>
        </authorList>
    </citation>
    <scope>NUCLEOTIDE SEQUENCE [LARGE SCALE GENOMIC DNA]</scope>
    <source>
        <strain evidence="9">MPipKuh1</strain>
        <tissue evidence="9">Flight muscle</tissue>
    </source>
</reference>
<feature type="domain" description="Armadillo repeat-containing" evidence="8">
    <location>
        <begin position="58"/>
        <end position="142"/>
    </location>
</feature>
<dbReference type="EMBL" id="JACAGB010000010">
    <property type="protein sequence ID" value="KAF6337792.1"/>
    <property type="molecule type" value="Genomic_DNA"/>
</dbReference>
<gene>
    <name evidence="9" type="ORF">mPipKuh1_000992</name>
</gene>
<dbReference type="InterPro" id="IPR016024">
    <property type="entry name" value="ARM-type_fold"/>
</dbReference>
<evidence type="ECO:0000256" key="3">
    <source>
        <dbReference type="ARBA" id="ARBA00022787"/>
    </source>
</evidence>
<dbReference type="SUPFAM" id="SSF48371">
    <property type="entry name" value="ARM repeat"/>
    <property type="match status" value="1"/>
</dbReference>
<evidence type="ECO:0000256" key="6">
    <source>
        <dbReference type="ARBA" id="ARBA00023136"/>
    </source>
</evidence>
<keyword evidence="3" id="KW-1000">Mitochondrion outer membrane</keyword>
<keyword evidence="4 7" id="KW-1133">Transmembrane helix</keyword>
<dbReference type="InterPro" id="IPR006911">
    <property type="entry name" value="ARM-rpt_dom"/>
</dbReference>
<accession>A0A7J7WKA0</accession>
<dbReference type="GO" id="GO:0005741">
    <property type="term" value="C:mitochondrial outer membrane"/>
    <property type="evidence" value="ECO:0007669"/>
    <property type="project" value="UniProtKB-SubCell"/>
</dbReference>
<evidence type="ECO:0000256" key="5">
    <source>
        <dbReference type="ARBA" id="ARBA00023128"/>
    </source>
</evidence>
<feature type="transmembrane region" description="Helical" evidence="7">
    <location>
        <begin position="6"/>
        <end position="25"/>
    </location>
</feature>
<dbReference type="PROSITE" id="PS51257">
    <property type="entry name" value="PROKAR_LIPOPROTEIN"/>
    <property type="match status" value="1"/>
</dbReference>
<evidence type="ECO:0000259" key="8">
    <source>
        <dbReference type="Pfam" id="PF04826"/>
    </source>
</evidence>